<evidence type="ECO:0000256" key="4">
    <source>
        <dbReference type="ARBA" id="ARBA00023315"/>
    </source>
</evidence>
<dbReference type="EMBL" id="CP002590">
    <property type="protein sequence ID" value="AEA11747.1"/>
    <property type="molecule type" value="Genomic_DNA"/>
</dbReference>
<keyword evidence="3" id="KW-0511">Multifunctional enzyme</keyword>
<dbReference type="eggNOG" id="arCOG00666">
    <property type="taxonomic scope" value="Archaea"/>
</dbReference>
<dbReference type="RefSeq" id="WP_013679083.1">
    <property type="nucleotide sequence ID" value="NC_015315.1"/>
</dbReference>
<reference evidence="7 8" key="1">
    <citation type="journal article" date="2011" name="J. Bacteriol.">
        <title>Complete genome sequence of the thermoacidophilic crenarchaeon Thermoproteus uzoniensis 768-20.</title>
        <authorList>
            <person name="Mardanov A.V."/>
            <person name="Gumerov V.M."/>
            <person name="Beletsky A.V."/>
            <person name="Prokofeva M.I."/>
            <person name="Bonch-Osmolovskaya E.A."/>
            <person name="Ravin N.V."/>
            <person name="Skryabin K.G."/>
        </authorList>
    </citation>
    <scope>NUCLEOTIDE SEQUENCE [LARGE SCALE GENOMIC DNA]</scope>
    <source>
        <strain evidence="7 8">768-20</strain>
    </source>
</reference>
<dbReference type="InterPro" id="IPR029044">
    <property type="entry name" value="Nucleotide-diphossugar_trans"/>
</dbReference>
<sequence>MIVPVVAANEYSELFKSLTGGYIAEVKLGGRPLYRYTADILSEIFGKVYVASKSVEEGRHEVLHVDGNSAEDVVRAAAQLCTVNDKLLVASGSVITERDALRALVEATASAGADGAVLAVPSRARGGLSVAMSGGLLAGIGGEGQLAYGGALLIPCRLARLFEGARLPQALAEAAREARIAVAVWGGRWFRVEEPVDLIEALELVMPNATYIAADAKVSPTAVIEGPVVVEGGAEIDHYAVVKGPAYIGRRAFVGTHALIRNFADIEEGAVVGSGAEITHSLVGPRATVGRGSFVSYSVVGEDAVLEPNVLTKSVLREGRDRLSPIEVRGRELYKLGALIGRGVRVGAGTVLEPGQGFA</sequence>
<keyword evidence="1" id="KW-0808">Transferase</keyword>
<dbReference type="PANTHER" id="PTHR43584:SF8">
    <property type="entry name" value="N-ACETYLMURAMATE ALPHA-1-PHOSPHATE URIDYLYLTRANSFERASE"/>
    <property type="match status" value="1"/>
</dbReference>
<evidence type="ECO:0000256" key="5">
    <source>
        <dbReference type="ARBA" id="ARBA00048247"/>
    </source>
</evidence>
<dbReference type="InterPro" id="IPR018357">
    <property type="entry name" value="Hexapep_transf_CS"/>
</dbReference>
<organism evidence="7 8">
    <name type="scientific">Thermoproteus uzoniensis (strain 768-20)</name>
    <dbReference type="NCBI Taxonomy" id="999630"/>
    <lineage>
        <taxon>Archaea</taxon>
        <taxon>Thermoproteota</taxon>
        <taxon>Thermoprotei</taxon>
        <taxon>Thermoproteales</taxon>
        <taxon>Thermoproteaceae</taxon>
        <taxon>Thermoproteus</taxon>
    </lineage>
</organism>
<keyword evidence="8" id="KW-1185">Reference proteome</keyword>
<reference key="2">
    <citation type="submission" date="2011-03" db="EMBL/GenBank/DDBJ databases">
        <title>Complete genome sequence of the thermoacidophilic crenarchaeon Thermoproteus uzoniensis 768-20.</title>
        <authorList>
            <person name="Mardanov A.V."/>
            <person name="Gumerov V.M."/>
            <person name="Beletsky A.V."/>
            <person name="Prokofeva M.I."/>
            <person name="Bonch-Osmolovskaya E.A."/>
            <person name="Ravin N.V."/>
            <person name="Skryabin K.G."/>
        </authorList>
    </citation>
    <scope>NUCLEOTIDE SEQUENCE</scope>
    <source>
        <strain>768-20</strain>
    </source>
</reference>
<evidence type="ECO:0000313" key="8">
    <source>
        <dbReference type="Proteomes" id="UP000008138"/>
    </source>
</evidence>
<comment type="catalytic activity">
    <reaction evidence="5">
        <text>alpha-D-glucosamine 1-phosphate + acetyl-CoA = N-acetyl-alpha-D-glucosamine 1-phosphate + CoA + H(+)</text>
        <dbReference type="Rhea" id="RHEA:13725"/>
        <dbReference type="ChEBI" id="CHEBI:15378"/>
        <dbReference type="ChEBI" id="CHEBI:57287"/>
        <dbReference type="ChEBI" id="CHEBI:57288"/>
        <dbReference type="ChEBI" id="CHEBI:57776"/>
        <dbReference type="ChEBI" id="CHEBI:58516"/>
        <dbReference type="EC" id="2.3.1.157"/>
    </reaction>
</comment>
<keyword evidence="2" id="KW-0548">Nucleotidyltransferase</keyword>
<dbReference type="OrthoDB" id="15372at2157"/>
<dbReference type="AlphaFoldDB" id="F2L206"/>
<dbReference type="GeneID" id="10359796"/>
<dbReference type="GO" id="GO:0003977">
    <property type="term" value="F:UDP-N-acetylglucosamine diphosphorylase activity"/>
    <property type="evidence" value="ECO:0007669"/>
    <property type="project" value="UniProtKB-EC"/>
</dbReference>
<evidence type="ECO:0000313" key="7">
    <source>
        <dbReference type="EMBL" id="AEA11747.1"/>
    </source>
</evidence>
<dbReference type="SUPFAM" id="SSF51161">
    <property type="entry name" value="Trimeric LpxA-like enzymes"/>
    <property type="match status" value="1"/>
</dbReference>
<dbReference type="InterPro" id="IPR011004">
    <property type="entry name" value="Trimer_LpxA-like_sf"/>
</dbReference>
<dbReference type="GO" id="GO:0019134">
    <property type="term" value="F:glucosamine-1-phosphate N-acetyltransferase activity"/>
    <property type="evidence" value="ECO:0007669"/>
    <property type="project" value="UniProtKB-EC"/>
</dbReference>
<dbReference type="InterPro" id="IPR050065">
    <property type="entry name" value="GlmU-like"/>
</dbReference>
<evidence type="ECO:0000256" key="1">
    <source>
        <dbReference type="ARBA" id="ARBA00022679"/>
    </source>
</evidence>
<protein>
    <submittedName>
        <fullName evidence="7">Sugar phosphate nucleotidyltransferase</fullName>
    </submittedName>
</protein>
<dbReference type="HOGENOM" id="CLU_029499_0_1_2"/>
<proteinExistence type="predicted"/>
<gene>
    <name evidence="7" type="ordered locus">TUZN_0249</name>
</gene>
<accession>F2L206</accession>
<dbReference type="STRING" id="999630.TUZN_0249"/>
<name>F2L206_THEU7</name>
<dbReference type="PROSITE" id="PS00101">
    <property type="entry name" value="HEXAPEP_TRANSFERASES"/>
    <property type="match status" value="1"/>
</dbReference>
<dbReference type="KEGG" id="tuz:TUZN_0249"/>
<dbReference type="Gene3D" id="2.160.10.10">
    <property type="entry name" value="Hexapeptide repeat proteins"/>
    <property type="match status" value="1"/>
</dbReference>
<comment type="catalytic activity">
    <reaction evidence="6">
        <text>N-acetyl-alpha-D-glucosamine 1-phosphate + UTP + H(+) = UDP-N-acetyl-alpha-D-glucosamine + diphosphate</text>
        <dbReference type="Rhea" id="RHEA:13509"/>
        <dbReference type="ChEBI" id="CHEBI:15378"/>
        <dbReference type="ChEBI" id="CHEBI:33019"/>
        <dbReference type="ChEBI" id="CHEBI:46398"/>
        <dbReference type="ChEBI" id="CHEBI:57705"/>
        <dbReference type="ChEBI" id="CHEBI:57776"/>
        <dbReference type="EC" id="2.7.7.23"/>
    </reaction>
</comment>
<dbReference type="PANTHER" id="PTHR43584">
    <property type="entry name" value="NUCLEOTIDYL TRANSFERASE"/>
    <property type="match status" value="1"/>
</dbReference>
<keyword evidence="4" id="KW-0012">Acyltransferase</keyword>
<dbReference type="SUPFAM" id="SSF53448">
    <property type="entry name" value="Nucleotide-diphospho-sugar transferases"/>
    <property type="match status" value="1"/>
</dbReference>
<evidence type="ECO:0000256" key="2">
    <source>
        <dbReference type="ARBA" id="ARBA00022695"/>
    </source>
</evidence>
<evidence type="ECO:0000256" key="3">
    <source>
        <dbReference type="ARBA" id="ARBA00023268"/>
    </source>
</evidence>
<dbReference type="Proteomes" id="UP000008138">
    <property type="component" value="Chromosome"/>
</dbReference>
<evidence type="ECO:0000256" key="6">
    <source>
        <dbReference type="ARBA" id="ARBA00048493"/>
    </source>
</evidence>